<dbReference type="OrthoDB" id="10501569at2759"/>
<feature type="region of interest" description="Disordered" evidence="1">
    <location>
        <begin position="1"/>
        <end position="36"/>
    </location>
</feature>
<dbReference type="AlphaFoldDB" id="A0A2P5FE03"/>
<evidence type="ECO:0008006" key="5">
    <source>
        <dbReference type="Google" id="ProtNLM"/>
    </source>
</evidence>
<keyword evidence="2" id="KW-0472">Membrane</keyword>
<feature type="compositionally biased region" description="Basic residues" evidence="1">
    <location>
        <begin position="14"/>
        <end position="36"/>
    </location>
</feature>
<feature type="compositionally biased region" description="Polar residues" evidence="1">
    <location>
        <begin position="1"/>
        <end position="13"/>
    </location>
</feature>
<evidence type="ECO:0000313" key="3">
    <source>
        <dbReference type="EMBL" id="PON96021.1"/>
    </source>
</evidence>
<evidence type="ECO:0000256" key="1">
    <source>
        <dbReference type="SAM" id="MobiDB-lite"/>
    </source>
</evidence>
<proteinExistence type="predicted"/>
<sequence length="102" mass="11999">MATTNPHSNATTTPRRRRRIDPSSRRRRRHRGSYSSRKRTHHFFVIVPKPKLIMIMIMFMSYILTRQSQARNDTAGRPHIVIVITLRRQVVVRLVGLLGLEK</sequence>
<name>A0A2P5FE03_TREOI</name>
<keyword evidence="2" id="KW-0812">Transmembrane</keyword>
<protein>
    <recommendedName>
        <fullName evidence="5">Transmembrane protein</fullName>
    </recommendedName>
</protein>
<keyword evidence="4" id="KW-1185">Reference proteome</keyword>
<reference evidence="4" key="1">
    <citation type="submission" date="2016-06" db="EMBL/GenBank/DDBJ databases">
        <title>Parallel loss of symbiosis genes in relatives of nitrogen-fixing non-legume Parasponia.</title>
        <authorList>
            <person name="Van Velzen R."/>
            <person name="Holmer R."/>
            <person name="Bu F."/>
            <person name="Rutten L."/>
            <person name="Van Zeijl A."/>
            <person name="Liu W."/>
            <person name="Santuari L."/>
            <person name="Cao Q."/>
            <person name="Sharma T."/>
            <person name="Shen D."/>
            <person name="Roswanjaya Y."/>
            <person name="Wardhani T."/>
            <person name="Kalhor M.S."/>
            <person name="Jansen J."/>
            <person name="Van den Hoogen J."/>
            <person name="Gungor B."/>
            <person name="Hartog M."/>
            <person name="Hontelez J."/>
            <person name="Verver J."/>
            <person name="Yang W.-C."/>
            <person name="Schijlen E."/>
            <person name="Repin R."/>
            <person name="Schilthuizen M."/>
            <person name="Schranz E."/>
            <person name="Heidstra R."/>
            <person name="Miyata K."/>
            <person name="Fedorova E."/>
            <person name="Kohlen W."/>
            <person name="Bisseling T."/>
            <person name="Smit S."/>
            <person name="Geurts R."/>
        </authorList>
    </citation>
    <scope>NUCLEOTIDE SEQUENCE [LARGE SCALE GENOMIC DNA]</scope>
    <source>
        <strain evidence="4">cv. RG33-2</strain>
    </source>
</reference>
<dbReference type="InParanoid" id="A0A2P5FE03"/>
<accession>A0A2P5FE03</accession>
<evidence type="ECO:0000256" key="2">
    <source>
        <dbReference type="SAM" id="Phobius"/>
    </source>
</evidence>
<dbReference type="Proteomes" id="UP000237000">
    <property type="component" value="Unassembled WGS sequence"/>
</dbReference>
<organism evidence="3 4">
    <name type="scientific">Trema orientale</name>
    <name type="common">Charcoal tree</name>
    <name type="synonym">Celtis orientalis</name>
    <dbReference type="NCBI Taxonomy" id="63057"/>
    <lineage>
        <taxon>Eukaryota</taxon>
        <taxon>Viridiplantae</taxon>
        <taxon>Streptophyta</taxon>
        <taxon>Embryophyta</taxon>
        <taxon>Tracheophyta</taxon>
        <taxon>Spermatophyta</taxon>
        <taxon>Magnoliopsida</taxon>
        <taxon>eudicotyledons</taxon>
        <taxon>Gunneridae</taxon>
        <taxon>Pentapetalae</taxon>
        <taxon>rosids</taxon>
        <taxon>fabids</taxon>
        <taxon>Rosales</taxon>
        <taxon>Cannabaceae</taxon>
        <taxon>Trema</taxon>
    </lineage>
</organism>
<keyword evidence="2" id="KW-1133">Transmembrane helix</keyword>
<gene>
    <name evidence="3" type="ORF">TorRG33x02_082690</name>
</gene>
<dbReference type="EMBL" id="JXTC01000041">
    <property type="protein sequence ID" value="PON96021.1"/>
    <property type="molecule type" value="Genomic_DNA"/>
</dbReference>
<comment type="caution">
    <text evidence="3">The sequence shown here is derived from an EMBL/GenBank/DDBJ whole genome shotgun (WGS) entry which is preliminary data.</text>
</comment>
<feature type="transmembrane region" description="Helical" evidence="2">
    <location>
        <begin position="43"/>
        <end position="64"/>
    </location>
</feature>
<evidence type="ECO:0000313" key="4">
    <source>
        <dbReference type="Proteomes" id="UP000237000"/>
    </source>
</evidence>